<evidence type="ECO:0000313" key="2">
    <source>
        <dbReference type="Proteomes" id="UP000286773"/>
    </source>
</evidence>
<accession>A0A430ATM7</accession>
<organism evidence="1 2">
    <name type="scientific">Vagococcus acidifermentans</name>
    <dbReference type="NCBI Taxonomy" id="564710"/>
    <lineage>
        <taxon>Bacteria</taxon>
        <taxon>Bacillati</taxon>
        <taxon>Bacillota</taxon>
        <taxon>Bacilli</taxon>
        <taxon>Lactobacillales</taxon>
        <taxon>Enterococcaceae</taxon>
        <taxon>Vagococcus</taxon>
    </lineage>
</organism>
<dbReference type="EMBL" id="NGKC01000008">
    <property type="protein sequence ID" value="RSU11419.1"/>
    <property type="molecule type" value="Genomic_DNA"/>
</dbReference>
<gene>
    <name evidence="1" type="ORF">CBF27_07940</name>
</gene>
<comment type="caution">
    <text evidence="1">The sequence shown here is derived from an EMBL/GenBank/DDBJ whole genome shotgun (WGS) entry which is preliminary data.</text>
</comment>
<dbReference type="AlphaFoldDB" id="A0A430ATM7"/>
<evidence type="ECO:0000313" key="1">
    <source>
        <dbReference type="EMBL" id="RSU11419.1"/>
    </source>
</evidence>
<proteinExistence type="predicted"/>
<keyword evidence="2" id="KW-1185">Reference proteome</keyword>
<dbReference type="Proteomes" id="UP000286773">
    <property type="component" value="Unassembled WGS sequence"/>
</dbReference>
<name>A0A430ATM7_9ENTE</name>
<sequence>MLTKLTGVTDTMLHYRSLLRNSEYVVLAHLFENKDIRRNRIRVIRDRDTAHTKKWHSRLY</sequence>
<protein>
    <submittedName>
        <fullName evidence="1">Uncharacterized protein</fullName>
    </submittedName>
</protein>
<reference evidence="1 2" key="1">
    <citation type="submission" date="2017-05" db="EMBL/GenBank/DDBJ databases">
        <title>Vagococcus spp. assemblies.</title>
        <authorList>
            <person name="Gulvik C.A."/>
        </authorList>
    </citation>
    <scope>NUCLEOTIDE SEQUENCE [LARGE SCALE GENOMIC DNA]</scope>
    <source>
        <strain evidence="1 2">LMG 24798</strain>
    </source>
</reference>
<dbReference type="RefSeq" id="WP_126813785.1">
    <property type="nucleotide sequence ID" value="NZ_NGKC01000008.1"/>
</dbReference>